<dbReference type="Proteomes" id="UP001530400">
    <property type="component" value="Unassembled WGS sequence"/>
</dbReference>
<dbReference type="PANTHER" id="PTHR42686">
    <property type="entry name" value="GH17980P-RELATED"/>
    <property type="match status" value="1"/>
</dbReference>
<dbReference type="SUPFAM" id="SSF51430">
    <property type="entry name" value="NAD(P)-linked oxidoreductase"/>
    <property type="match status" value="1"/>
</dbReference>
<feature type="region of interest" description="Disordered" evidence="1">
    <location>
        <begin position="1"/>
        <end position="25"/>
    </location>
</feature>
<dbReference type="InterPro" id="IPR023210">
    <property type="entry name" value="NADP_OxRdtase_dom"/>
</dbReference>
<dbReference type="EMBL" id="JALLPJ020000061">
    <property type="protein sequence ID" value="KAL3803922.1"/>
    <property type="molecule type" value="Genomic_DNA"/>
</dbReference>
<sequence length="445" mass="49682">MATHQTTVTTQSTQEAKVPTSKTDKVPKREYRIHHSNHRLPSHLPIIGLGCSSFSTFFCSEDDNDAAALTVDTIAKDHPVVRDWIETIRHAVLDRGIYLLDTAPWYGHGTSEKVVGYALDTLLLSGSDDDSNPTRPRTGSLSRSNLIINTKVGRYEADPLKQFDFSYKCVHTTINSVSRSILRMNCDYIDVLQLHDPEFAPNITILLNETIPALSECQKRGWAKAIGITGYPLEVQHEILVKCSEQFDNGLVFDQSLVYCHSNLHDMSLFNDNCFELTTDSSEKVSFAQFCQEKGINLMCAAPLSMGLLTNSSPPDWHPASCALKEACAKAAGLCVSKGVDISSLAMLYCLSQSKISCTLIGMKDVREVDAAADLAARFQCVDYNVQDDSILEQVLTVLEKETLEQLLDREHGPFANVWRNGDYRWNGKVEAEKFWRTVDEKMKS</sequence>
<reference evidence="3 4" key="1">
    <citation type="submission" date="2024-10" db="EMBL/GenBank/DDBJ databases">
        <title>Updated reference genomes for cyclostephanoid diatoms.</title>
        <authorList>
            <person name="Roberts W.R."/>
            <person name="Alverson A.J."/>
        </authorList>
    </citation>
    <scope>NUCLEOTIDE SEQUENCE [LARGE SCALE GENOMIC DNA]</scope>
    <source>
        <strain evidence="3 4">AJA010-31</strain>
    </source>
</reference>
<name>A0ABD3QTV1_9STRA</name>
<accession>A0ABD3QTV1</accession>
<gene>
    <name evidence="3" type="ORF">ACHAWO_013725</name>
</gene>
<evidence type="ECO:0000256" key="1">
    <source>
        <dbReference type="SAM" id="MobiDB-lite"/>
    </source>
</evidence>
<comment type="caution">
    <text evidence="3">The sequence shown here is derived from an EMBL/GenBank/DDBJ whole genome shotgun (WGS) entry which is preliminary data.</text>
</comment>
<protein>
    <recommendedName>
        <fullName evidence="2">NADP-dependent oxidoreductase domain-containing protein</fullName>
    </recommendedName>
</protein>
<dbReference type="Gene3D" id="3.20.20.100">
    <property type="entry name" value="NADP-dependent oxidoreductase domain"/>
    <property type="match status" value="1"/>
</dbReference>
<dbReference type="InterPro" id="IPR020471">
    <property type="entry name" value="AKR"/>
</dbReference>
<dbReference type="InterPro" id="IPR036812">
    <property type="entry name" value="NAD(P)_OxRdtase_dom_sf"/>
</dbReference>
<keyword evidence="4" id="KW-1185">Reference proteome</keyword>
<dbReference type="AlphaFoldDB" id="A0ABD3QTV1"/>
<feature type="compositionally biased region" description="Low complexity" evidence="1">
    <location>
        <begin position="1"/>
        <end position="14"/>
    </location>
</feature>
<organism evidence="3 4">
    <name type="scientific">Cyclotella atomus</name>
    <dbReference type="NCBI Taxonomy" id="382360"/>
    <lineage>
        <taxon>Eukaryota</taxon>
        <taxon>Sar</taxon>
        <taxon>Stramenopiles</taxon>
        <taxon>Ochrophyta</taxon>
        <taxon>Bacillariophyta</taxon>
        <taxon>Coscinodiscophyceae</taxon>
        <taxon>Thalassiosirophycidae</taxon>
        <taxon>Stephanodiscales</taxon>
        <taxon>Stephanodiscaceae</taxon>
        <taxon>Cyclotella</taxon>
    </lineage>
</organism>
<dbReference type="Pfam" id="PF00248">
    <property type="entry name" value="Aldo_ket_red"/>
    <property type="match status" value="1"/>
</dbReference>
<evidence type="ECO:0000259" key="2">
    <source>
        <dbReference type="Pfam" id="PF00248"/>
    </source>
</evidence>
<feature type="domain" description="NADP-dependent oxidoreductase" evidence="2">
    <location>
        <begin position="85"/>
        <end position="384"/>
    </location>
</feature>
<evidence type="ECO:0000313" key="4">
    <source>
        <dbReference type="Proteomes" id="UP001530400"/>
    </source>
</evidence>
<evidence type="ECO:0000313" key="3">
    <source>
        <dbReference type="EMBL" id="KAL3803922.1"/>
    </source>
</evidence>
<dbReference type="PANTHER" id="PTHR42686:SF1">
    <property type="entry name" value="GH17980P-RELATED"/>
    <property type="match status" value="1"/>
</dbReference>
<proteinExistence type="predicted"/>